<feature type="domain" description="K+ potassium transporter integral membrane" evidence="13">
    <location>
        <begin position="47"/>
        <end position="493"/>
    </location>
</feature>
<feature type="transmembrane region" description="Helical" evidence="12">
    <location>
        <begin position="319"/>
        <end position="351"/>
    </location>
</feature>
<evidence type="ECO:0000256" key="2">
    <source>
        <dbReference type="ARBA" id="ARBA00007019"/>
    </source>
</evidence>
<keyword evidence="7 12" id="KW-0769">Symport</keyword>
<evidence type="ECO:0000256" key="9">
    <source>
        <dbReference type="ARBA" id="ARBA00022989"/>
    </source>
</evidence>
<dbReference type="InterPro" id="IPR023051">
    <property type="entry name" value="Kup"/>
</dbReference>
<dbReference type="GO" id="GO:0005886">
    <property type="term" value="C:plasma membrane"/>
    <property type="evidence" value="ECO:0007669"/>
    <property type="project" value="UniProtKB-SubCell"/>
</dbReference>
<evidence type="ECO:0000256" key="5">
    <source>
        <dbReference type="ARBA" id="ARBA00022538"/>
    </source>
</evidence>
<dbReference type="GO" id="GO:0015079">
    <property type="term" value="F:potassium ion transmembrane transporter activity"/>
    <property type="evidence" value="ECO:0007669"/>
    <property type="project" value="UniProtKB-UniRule"/>
</dbReference>
<dbReference type="EMBL" id="GU567972">
    <property type="protein sequence ID" value="ADI22010.1"/>
    <property type="molecule type" value="Genomic_DNA"/>
</dbReference>
<dbReference type="PANTHER" id="PTHR30540">
    <property type="entry name" value="OSMOTIC STRESS POTASSIUM TRANSPORTER"/>
    <property type="match status" value="1"/>
</dbReference>
<comment type="similarity">
    <text evidence="2 12">Belongs to the HAK/KUP transporter (TC 2.A.72) family.</text>
</comment>
<dbReference type="InterPro" id="IPR053952">
    <property type="entry name" value="K_trans_C"/>
</dbReference>
<feature type="transmembrane region" description="Helical" evidence="12">
    <location>
        <begin position="136"/>
        <end position="161"/>
    </location>
</feature>
<feature type="transmembrane region" description="Helical" evidence="12">
    <location>
        <begin position="429"/>
        <end position="450"/>
    </location>
</feature>
<dbReference type="AlphaFoldDB" id="E7C3I6"/>
<feature type="transmembrane region" description="Helical" evidence="12">
    <location>
        <begin position="399"/>
        <end position="422"/>
    </location>
</feature>
<feature type="transmembrane region" description="Helical" evidence="12">
    <location>
        <begin position="372"/>
        <end position="393"/>
    </location>
</feature>
<evidence type="ECO:0000256" key="4">
    <source>
        <dbReference type="ARBA" id="ARBA00022475"/>
    </source>
</evidence>
<dbReference type="Pfam" id="PF02705">
    <property type="entry name" value="K_trans"/>
    <property type="match status" value="1"/>
</dbReference>
<organism evidence="15">
    <name type="scientific">uncultured myxobacterium HF0200_01L06</name>
    <dbReference type="NCBI Taxonomy" id="723556"/>
    <lineage>
        <taxon>Bacteria</taxon>
        <taxon>Pseudomonadati</taxon>
        <taxon>Myxococcota</taxon>
        <taxon>Myxococcia</taxon>
        <taxon>Myxococcales</taxon>
        <taxon>environmental samples</taxon>
    </lineage>
</organism>
<protein>
    <recommendedName>
        <fullName evidence="12">Probable potassium transport system protein Kup</fullName>
    </recommendedName>
</protein>
<gene>
    <name evidence="12" type="primary">kup</name>
</gene>
<keyword evidence="10 12" id="KW-0406">Ion transport</keyword>
<feature type="transmembrane region" description="Helical" evidence="12">
    <location>
        <begin position="83"/>
        <end position="103"/>
    </location>
</feature>
<feature type="transmembrane region" description="Helical" evidence="12">
    <location>
        <begin position="173"/>
        <end position="192"/>
    </location>
</feature>
<evidence type="ECO:0000259" key="14">
    <source>
        <dbReference type="Pfam" id="PF22776"/>
    </source>
</evidence>
<keyword evidence="5 12" id="KW-0633">Potassium transport</keyword>
<keyword evidence="3 12" id="KW-0813">Transport</keyword>
<dbReference type="PANTHER" id="PTHR30540:SF79">
    <property type="entry name" value="LOW AFFINITY POTASSIUM TRANSPORT SYSTEM PROTEIN KUP"/>
    <property type="match status" value="1"/>
</dbReference>
<dbReference type="HAMAP" id="MF_01522">
    <property type="entry name" value="Kup"/>
    <property type="match status" value="1"/>
</dbReference>
<accession>E7C3I6</accession>
<proteinExistence type="inferred from homology"/>
<evidence type="ECO:0000256" key="1">
    <source>
        <dbReference type="ARBA" id="ARBA00004141"/>
    </source>
</evidence>
<name>E7C3I6_9BACT</name>
<evidence type="ECO:0000256" key="11">
    <source>
        <dbReference type="ARBA" id="ARBA00023136"/>
    </source>
</evidence>
<keyword evidence="6 12" id="KW-0812">Transmembrane</keyword>
<evidence type="ECO:0000256" key="3">
    <source>
        <dbReference type="ARBA" id="ARBA00022448"/>
    </source>
</evidence>
<keyword evidence="9 12" id="KW-1133">Transmembrane helix</keyword>
<dbReference type="InterPro" id="IPR053951">
    <property type="entry name" value="K_trans_N"/>
</dbReference>
<evidence type="ECO:0000256" key="6">
    <source>
        <dbReference type="ARBA" id="ARBA00022692"/>
    </source>
</evidence>
<keyword evidence="11 12" id="KW-0472">Membrane</keyword>
<reference evidence="15" key="1">
    <citation type="submission" date="2010-01" db="EMBL/GenBank/DDBJ databases">
        <title>Genome fragments of uncultured bacteria from the North Pacific subtropical Gyre.</title>
        <authorList>
            <person name="Pham V.D."/>
            <person name="Delong E.F."/>
        </authorList>
    </citation>
    <scope>NUCLEOTIDE SEQUENCE</scope>
</reference>
<dbReference type="InterPro" id="IPR003855">
    <property type="entry name" value="K+_transporter"/>
</dbReference>
<evidence type="ECO:0000256" key="10">
    <source>
        <dbReference type="ARBA" id="ARBA00023065"/>
    </source>
</evidence>
<dbReference type="GO" id="GO:0015293">
    <property type="term" value="F:symporter activity"/>
    <property type="evidence" value="ECO:0007669"/>
    <property type="project" value="UniProtKB-UniRule"/>
</dbReference>
<sequence>MAPTAARAIGLGAQRAPREWVQGRESPKGATLRVMATKSGSSAPASLIALGVVFGDIGTSPLYALQLCFSPEAGLGTDPRSVLGVLCLVFWSLTVVISLKYLAYLLRADLSGEGGILALMALANAEQKKRVIPPGAIFIVGIFGAALLYGDGMITPAISVLSAVEGVGVATTALKPLILPLTVGILFGIFAIQRHGTERVGMAFGPVMLLWFAVLFVLGLQWILKAPEVLLAVDPRYGVSFFMQEPERAFGVLGFVFLVVTGGEALYADLGHFGKRAIRQAWFVIVFPAVTVNYFGQGARMLLDPKSSTHTFFDLAPAWALWPLVILATTAAVIASQAVISGAFSLTFQCFRLRYAPRIEVVHYADDSEGRVYVPLVNWILFAMSVVLVLGFGSSQSLANAYGVAVATTMVITTLLACVVFGQRWGWPIAIGVTLCLLAFDLPFFFSNIGKVPEGGWVPLAVAAFLFAVLTTWKKGRTLELRRLEKLREEEQQWLDSLSERAPERVEGTAVFFDERPAGIPRTLIRNVMHNRVLHEKVVILSVATDPVPRVSSEHRFEFVPITDDLFRINAHYGYMQQPNVPAVLRALGDQGFEYEPDSTTFFLEANQLQVTKAAGMTRWRKRVFAFLSRNAKDATETYRVPADRMISMGVRIPL</sequence>
<keyword evidence="4 12" id="KW-1003">Cell membrane</keyword>
<evidence type="ECO:0000313" key="15">
    <source>
        <dbReference type="EMBL" id="ADI22010.1"/>
    </source>
</evidence>
<feature type="transmembrane region" description="Helical" evidence="12">
    <location>
        <begin position="43"/>
        <end position="63"/>
    </location>
</feature>
<comment type="subcellular location">
    <subcellularLocation>
        <location evidence="12">Cell membrane</location>
        <topology evidence="12">Multi-pass membrane protein</topology>
    </subcellularLocation>
    <subcellularLocation>
        <location evidence="1">Membrane</location>
        <topology evidence="1">Multi-pass membrane protein</topology>
    </subcellularLocation>
</comment>
<feature type="transmembrane region" description="Helical" evidence="12">
    <location>
        <begin position="456"/>
        <end position="473"/>
    </location>
</feature>
<feature type="domain" description="K+ potassium transporter C-terminal" evidence="14">
    <location>
        <begin position="508"/>
        <end position="653"/>
    </location>
</feature>
<comment type="function">
    <text evidence="12">Transport of potassium into the cell. Likely operates as a K(+):H(+) symporter.</text>
</comment>
<feature type="transmembrane region" description="Helical" evidence="12">
    <location>
        <begin position="204"/>
        <end position="224"/>
    </location>
</feature>
<evidence type="ECO:0000256" key="8">
    <source>
        <dbReference type="ARBA" id="ARBA00022958"/>
    </source>
</evidence>
<evidence type="ECO:0000256" key="12">
    <source>
        <dbReference type="HAMAP-Rule" id="MF_01522"/>
    </source>
</evidence>
<evidence type="ECO:0000256" key="7">
    <source>
        <dbReference type="ARBA" id="ARBA00022847"/>
    </source>
</evidence>
<dbReference type="Pfam" id="PF22776">
    <property type="entry name" value="K_trans_C"/>
    <property type="match status" value="1"/>
</dbReference>
<keyword evidence="8 12" id="KW-0630">Potassium</keyword>
<evidence type="ECO:0000259" key="13">
    <source>
        <dbReference type="Pfam" id="PF02705"/>
    </source>
</evidence>
<comment type="catalytic activity">
    <reaction evidence="12">
        <text>K(+)(in) + H(+)(in) = K(+)(out) + H(+)(out)</text>
        <dbReference type="Rhea" id="RHEA:28490"/>
        <dbReference type="ChEBI" id="CHEBI:15378"/>
        <dbReference type="ChEBI" id="CHEBI:29103"/>
    </reaction>
</comment>
<feature type="transmembrane region" description="Helical" evidence="12">
    <location>
        <begin position="280"/>
        <end position="299"/>
    </location>
</feature>
<feature type="transmembrane region" description="Helical" evidence="12">
    <location>
        <begin position="249"/>
        <end position="268"/>
    </location>
</feature>